<feature type="compositionally biased region" description="Low complexity" evidence="1">
    <location>
        <begin position="98"/>
        <end position="121"/>
    </location>
</feature>
<feature type="transmembrane region" description="Helical" evidence="2">
    <location>
        <begin position="44"/>
        <end position="65"/>
    </location>
</feature>
<evidence type="ECO:0000256" key="1">
    <source>
        <dbReference type="SAM" id="MobiDB-lite"/>
    </source>
</evidence>
<name>A0ABS9PY30_9MICO</name>
<keyword evidence="2" id="KW-0472">Membrane</keyword>
<comment type="caution">
    <text evidence="3">The sequence shown here is derived from an EMBL/GenBank/DDBJ whole genome shotgun (WGS) entry which is preliminary data.</text>
</comment>
<evidence type="ECO:0000313" key="3">
    <source>
        <dbReference type="EMBL" id="MCG7320543.1"/>
    </source>
</evidence>
<evidence type="ECO:0000313" key="4">
    <source>
        <dbReference type="Proteomes" id="UP001521931"/>
    </source>
</evidence>
<keyword evidence="4" id="KW-1185">Reference proteome</keyword>
<keyword evidence="2" id="KW-0812">Transmembrane</keyword>
<gene>
    <name evidence="3" type="ORF">MHL29_01350</name>
</gene>
<dbReference type="Proteomes" id="UP001521931">
    <property type="component" value="Unassembled WGS sequence"/>
</dbReference>
<proteinExistence type="predicted"/>
<feature type="compositionally biased region" description="Gly residues" evidence="1">
    <location>
        <begin position="74"/>
        <end position="97"/>
    </location>
</feature>
<organism evidence="3 4">
    <name type="scientific">Arsenicicoccus bolidensis</name>
    <dbReference type="NCBI Taxonomy" id="229480"/>
    <lineage>
        <taxon>Bacteria</taxon>
        <taxon>Bacillati</taxon>
        <taxon>Actinomycetota</taxon>
        <taxon>Actinomycetes</taxon>
        <taxon>Micrococcales</taxon>
        <taxon>Intrasporangiaceae</taxon>
        <taxon>Arsenicicoccus</taxon>
    </lineage>
</organism>
<dbReference type="EMBL" id="JAKRCV010000002">
    <property type="protein sequence ID" value="MCG7320543.1"/>
    <property type="molecule type" value="Genomic_DNA"/>
</dbReference>
<accession>A0ABS9PY30</accession>
<keyword evidence="2" id="KW-1133">Transmembrane helix</keyword>
<protein>
    <submittedName>
        <fullName evidence="3">Uncharacterized protein</fullName>
    </submittedName>
</protein>
<feature type="region of interest" description="Disordered" evidence="1">
    <location>
        <begin position="69"/>
        <end position="129"/>
    </location>
</feature>
<sequence>MLPHLKHDATNTINAAPTPSAEASDGASVAPAVRPARWSGRKTAVAAALAVGMASIGGGAIAAAAPTINSQTEGGTGRMGGPGGPGGGFRGGRGGMPGQAPGQAAQIAPGQVGQPGQVAPGTTGTTGAN</sequence>
<dbReference type="RefSeq" id="WP_239261593.1">
    <property type="nucleotide sequence ID" value="NZ_JAKRCV010000002.1"/>
</dbReference>
<feature type="region of interest" description="Disordered" evidence="1">
    <location>
        <begin position="1"/>
        <end position="29"/>
    </location>
</feature>
<reference evidence="3 4" key="1">
    <citation type="submission" date="2022-02" db="EMBL/GenBank/DDBJ databases">
        <title>Uncovering new skin microbiome diversity through culturing and metagenomics.</title>
        <authorList>
            <person name="Conlan S."/>
            <person name="Deming C."/>
            <person name="Nisc Comparative Sequencing Program N."/>
            <person name="Segre J.A."/>
        </authorList>
    </citation>
    <scope>NUCLEOTIDE SEQUENCE [LARGE SCALE GENOMIC DNA]</scope>
    <source>
        <strain evidence="3 4">ACRQZ</strain>
    </source>
</reference>
<evidence type="ECO:0000256" key="2">
    <source>
        <dbReference type="SAM" id="Phobius"/>
    </source>
</evidence>